<evidence type="ECO:0000256" key="1">
    <source>
        <dbReference type="ARBA" id="ARBA00004586"/>
    </source>
</evidence>
<dbReference type="AlphaFoldDB" id="A0AAW1K4I4"/>
<proteinExistence type="inferred from homology"/>
<feature type="domain" description="Resistance to inhibitors of cholinesterase protein 3 N-terminal" evidence="10">
    <location>
        <begin position="209"/>
        <end position="281"/>
    </location>
</feature>
<feature type="compositionally biased region" description="Acidic residues" evidence="8">
    <location>
        <begin position="815"/>
        <end position="858"/>
    </location>
</feature>
<accession>A0AAW1K4I4</accession>
<protein>
    <submittedName>
        <fullName evidence="11">Resistance to inhibitors of cholinesterase</fullName>
    </submittedName>
</protein>
<dbReference type="PANTHER" id="PTHR21723:SF3">
    <property type="entry name" value="PROTEIN RIC-3"/>
    <property type="match status" value="1"/>
</dbReference>
<evidence type="ECO:0000256" key="5">
    <source>
        <dbReference type="ARBA" id="ARBA00022989"/>
    </source>
</evidence>
<evidence type="ECO:0000256" key="6">
    <source>
        <dbReference type="ARBA" id="ARBA00023136"/>
    </source>
</evidence>
<feature type="transmembrane region" description="Helical" evidence="9">
    <location>
        <begin position="35"/>
        <end position="54"/>
    </location>
</feature>
<evidence type="ECO:0000256" key="2">
    <source>
        <dbReference type="ARBA" id="ARBA00008538"/>
    </source>
</evidence>
<keyword evidence="12" id="KW-1185">Reference proteome</keyword>
<evidence type="ECO:0000313" key="12">
    <source>
        <dbReference type="Proteomes" id="UP001458880"/>
    </source>
</evidence>
<evidence type="ECO:0000256" key="8">
    <source>
        <dbReference type="SAM" id="MobiDB-lite"/>
    </source>
</evidence>
<feature type="transmembrane region" description="Helical" evidence="9">
    <location>
        <begin position="254"/>
        <end position="272"/>
    </location>
</feature>
<feature type="compositionally biased region" description="Basic and acidic residues" evidence="8">
    <location>
        <begin position="768"/>
        <end position="782"/>
    </location>
</feature>
<dbReference type="InterPro" id="IPR026160">
    <property type="entry name" value="Ric3"/>
</dbReference>
<comment type="similarity">
    <text evidence="2">Belongs to the ric-3 family.</text>
</comment>
<keyword evidence="4" id="KW-0256">Endoplasmic reticulum</keyword>
<comment type="subcellular location">
    <subcellularLocation>
        <location evidence="1">Endoplasmic reticulum membrane</location>
    </subcellularLocation>
</comment>
<organism evidence="11 12">
    <name type="scientific">Popillia japonica</name>
    <name type="common">Japanese beetle</name>
    <dbReference type="NCBI Taxonomy" id="7064"/>
    <lineage>
        <taxon>Eukaryota</taxon>
        <taxon>Metazoa</taxon>
        <taxon>Ecdysozoa</taxon>
        <taxon>Arthropoda</taxon>
        <taxon>Hexapoda</taxon>
        <taxon>Insecta</taxon>
        <taxon>Pterygota</taxon>
        <taxon>Neoptera</taxon>
        <taxon>Endopterygota</taxon>
        <taxon>Coleoptera</taxon>
        <taxon>Polyphaga</taxon>
        <taxon>Scarabaeiformia</taxon>
        <taxon>Scarabaeidae</taxon>
        <taxon>Rutelinae</taxon>
        <taxon>Popillia</taxon>
    </lineage>
</organism>
<gene>
    <name evidence="11" type="ORF">QE152_g25039</name>
</gene>
<dbReference type="GO" id="GO:0043025">
    <property type="term" value="C:neuronal cell body"/>
    <property type="evidence" value="ECO:0007669"/>
    <property type="project" value="TreeGrafter"/>
</dbReference>
<evidence type="ECO:0000313" key="11">
    <source>
        <dbReference type="EMBL" id="KAK9712117.1"/>
    </source>
</evidence>
<dbReference type="PANTHER" id="PTHR21723">
    <property type="entry name" value="RESISTANCE TO INHIBITORS OF CHOLINESTERASE PROTEIN 3 RIC3"/>
    <property type="match status" value="1"/>
</dbReference>
<feature type="compositionally biased region" description="Low complexity" evidence="8">
    <location>
        <begin position="206"/>
        <end position="215"/>
    </location>
</feature>
<feature type="compositionally biased region" description="Basic and acidic residues" evidence="8">
    <location>
        <begin position="793"/>
        <end position="814"/>
    </location>
</feature>
<sequence length="868" mass="96609">MYERTRSPSSGYNAGTGYTNTASKMASDIGPRKTMFVLVVVVGCFAILWPKVFYPMLVGSANQHIKPSPIDKTTGCCDVFSETDINTIKIMSELCSSIIQQSGDKPLSGKEIVARCKAEVQQTCGIDISAVLQEQFRLGRPVKQILNEIRSLNGSLCLKYNYGVAPWRLGVPHRISVNFVSNVRQERPPHMRPDIIHPAFRERGSAIPRPSASAKKPPKIVEGRPGPIPGMRPTLGGAGHVVPSSQKTGSSMSVIMPIYTIGIVIFFTYTLMKLLFKKQPDGVGGSLYPPAEPDPRFRREVFESDRCKFTPRLSRDPTGRIVVNAMSALLDEVNGEIEARRKANLYVNQPEKEHPSVKILGMETTASCEGGEKWNKPVDILIPVPHPPEPKSPPQEIYLQGSLPAQSQLLVSDAAIVTETDSTDINSDPAVVLAGKMTLSVISLDDKNQTIPSIAVQSPEIVDLNGVTESQEDDQLEESKYTTASSATVAEQEISENEDTDNAVVDGENEDTDNAVVDGEEEEIERIEDLELEEDHVHDSALNGAASSLDSGEELAKEEAEEIEKQVEEMEEEVEEIEEEIEEIDVEDNFEQIERDEAPIKLEEGVEIEEEVINLEEEVKVPEEKLEVVRNVEEIPDRIGGVEVEEEDVAKEVLEDIGRLSDKGSEVIKLEDGIKETGEEEELTGKEKKIEEIKAPDEEIPVEIKEEVIAIEKKEEELRKGELEKEEDTLAQLEQIPVKDVVKIEDTKEVPPPEKTEQPKMQTSPLEELAKTDQEQTPKEDQTSTSESANVIQKEDKPKEDSTSKTVKPEKVQSNEEEIEADEEYEEEIEEVEVDDDDDVEEIEIEVDEDEEEEEQEEAANVVKNIKD</sequence>
<keyword evidence="5 9" id="KW-1133">Transmembrane helix</keyword>
<dbReference type="GO" id="GO:0045202">
    <property type="term" value="C:synapse"/>
    <property type="evidence" value="ECO:0007669"/>
    <property type="project" value="GOC"/>
</dbReference>
<evidence type="ECO:0000259" key="10">
    <source>
        <dbReference type="Pfam" id="PF15361"/>
    </source>
</evidence>
<feature type="compositionally biased region" description="Basic and acidic residues" evidence="8">
    <location>
        <begin position="740"/>
        <end position="758"/>
    </location>
</feature>
<dbReference type="Proteomes" id="UP001458880">
    <property type="component" value="Unassembled WGS sequence"/>
</dbReference>
<comment type="caution">
    <text evidence="11">The sequence shown here is derived from an EMBL/GenBank/DDBJ whole genome shotgun (WGS) entry which is preliminary data.</text>
</comment>
<dbReference type="Pfam" id="PF15361">
    <property type="entry name" value="RIC3"/>
    <property type="match status" value="1"/>
</dbReference>
<evidence type="ECO:0000256" key="9">
    <source>
        <dbReference type="SAM" id="Phobius"/>
    </source>
</evidence>
<feature type="region of interest" description="Disordered" evidence="8">
    <location>
        <begin position="466"/>
        <end position="510"/>
    </location>
</feature>
<feature type="coiled-coil region" evidence="7">
    <location>
        <begin position="549"/>
        <end position="587"/>
    </location>
</feature>
<dbReference type="InterPro" id="IPR032763">
    <property type="entry name" value="RIC3_N"/>
</dbReference>
<feature type="compositionally biased region" description="Acidic residues" evidence="8">
    <location>
        <begin position="493"/>
        <end position="510"/>
    </location>
</feature>
<evidence type="ECO:0000256" key="3">
    <source>
        <dbReference type="ARBA" id="ARBA00022692"/>
    </source>
</evidence>
<dbReference type="GO" id="GO:0034394">
    <property type="term" value="P:protein localization to cell surface"/>
    <property type="evidence" value="ECO:0007669"/>
    <property type="project" value="TreeGrafter"/>
</dbReference>
<name>A0AAW1K4I4_POPJA</name>
<evidence type="ECO:0000256" key="7">
    <source>
        <dbReference type="SAM" id="Coils"/>
    </source>
</evidence>
<reference evidence="11 12" key="1">
    <citation type="journal article" date="2024" name="BMC Genomics">
        <title>De novo assembly and annotation of Popillia japonica's genome with initial clues to its potential as an invasive pest.</title>
        <authorList>
            <person name="Cucini C."/>
            <person name="Boschi S."/>
            <person name="Funari R."/>
            <person name="Cardaioli E."/>
            <person name="Iannotti N."/>
            <person name="Marturano G."/>
            <person name="Paoli F."/>
            <person name="Bruttini M."/>
            <person name="Carapelli A."/>
            <person name="Frati F."/>
            <person name="Nardi F."/>
        </authorList>
    </citation>
    <scope>NUCLEOTIDE SEQUENCE [LARGE SCALE GENOMIC DNA]</scope>
    <source>
        <strain evidence="11">DMR45628</strain>
    </source>
</reference>
<dbReference type="EMBL" id="JASPKY010000268">
    <property type="protein sequence ID" value="KAK9712117.1"/>
    <property type="molecule type" value="Genomic_DNA"/>
</dbReference>
<feature type="region of interest" description="Disordered" evidence="8">
    <location>
        <begin position="206"/>
        <end position="226"/>
    </location>
</feature>
<dbReference type="GO" id="GO:0043005">
    <property type="term" value="C:neuron projection"/>
    <property type="evidence" value="ECO:0007669"/>
    <property type="project" value="TreeGrafter"/>
</dbReference>
<feature type="region of interest" description="Disordered" evidence="8">
    <location>
        <begin position="718"/>
        <end position="868"/>
    </location>
</feature>
<dbReference type="GO" id="GO:0007271">
    <property type="term" value="P:synaptic transmission, cholinergic"/>
    <property type="evidence" value="ECO:0007669"/>
    <property type="project" value="TreeGrafter"/>
</dbReference>
<dbReference type="GO" id="GO:0005789">
    <property type="term" value="C:endoplasmic reticulum membrane"/>
    <property type="evidence" value="ECO:0007669"/>
    <property type="project" value="UniProtKB-SubCell"/>
</dbReference>
<evidence type="ECO:0000256" key="4">
    <source>
        <dbReference type="ARBA" id="ARBA00022824"/>
    </source>
</evidence>
<keyword evidence="7" id="KW-0175">Coiled coil</keyword>
<keyword evidence="3 9" id="KW-0812">Transmembrane</keyword>
<keyword evidence="6 9" id="KW-0472">Membrane</keyword>